<gene>
    <name evidence="2" type="ORF">POCTA_138.1.T1180089</name>
</gene>
<dbReference type="Pfam" id="PF00069">
    <property type="entry name" value="Pkinase"/>
    <property type="match status" value="1"/>
</dbReference>
<dbReference type="PROSITE" id="PS00108">
    <property type="entry name" value="PROTEIN_KINASE_ST"/>
    <property type="match status" value="1"/>
</dbReference>
<evidence type="ECO:0000313" key="2">
    <source>
        <dbReference type="EMBL" id="CAD8198992.1"/>
    </source>
</evidence>
<dbReference type="Proteomes" id="UP000683925">
    <property type="component" value="Unassembled WGS sequence"/>
</dbReference>
<accession>A0A8S1XDX6</accession>
<proteinExistence type="predicted"/>
<dbReference type="PROSITE" id="PS50011">
    <property type="entry name" value="PROTEIN_KINASE_DOM"/>
    <property type="match status" value="1"/>
</dbReference>
<comment type="caution">
    <text evidence="2">The sequence shown here is derived from an EMBL/GenBank/DDBJ whole genome shotgun (WGS) entry which is preliminary data.</text>
</comment>
<keyword evidence="3" id="KW-1185">Reference proteome</keyword>
<dbReference type="GO" id="GO:0004672">
    <property type="term" value="F:protein kinase activity"/>
    <property type="evidence" value="ECO:0007669"/>
    <property type="project" value="InterPro"/>
</dbReference>
<dbReference type="OMA" id="ENLLMCH"/>
<dbReference type="GO" id="GO:0005524">
    <property type="term" value="F:ATP binding"/>
    <property type="evidence" value="ECO:0007669"/>
    <property type="project" value="InterPro"/>
</dbReference>
<organism evidence="2 3">
    <name type="scientific">Paramecium octaurelia</name>
    <dbReference type="NCBI Taxonomy" id="43137"/>
    <lineage>
        <taxon>Eukaryota</taxon>
        <taxon>Sar</taxon>
        <taxon>Alveolata</taxon>
        <taxon>Ciliophora</taxon>
        <taxon>Intramacronucleata</taxon>
        <taxon>Oligohymenophorea</taxon>
        <taxon>Peniculida</taxon>
        <taxon>Parameciidae</taxon>
        <taxon>Paramecium</taxon>
    </lineage>
</organism>
<dbReference type="AlphaFoldDB" id="A0A8S1XDX6"/>
<name>A0A8S1XDX6_PAROT</name>
<evidence type="ECO:0000313" key="3">
    <source>
        <dbReference type="Proteomes" id="UP000683925"/>
    </source>
</evidence>
<feature type="domain" description="Protein kinase" evidence="1">
    <location>
        <begin position="788"/>
        <end position="1016"/>
    </location>
</feature>
<evidence type="ECO:0000259" key="1">
    <source>
        <dbReference type="PROSITE" id="PS50011"/>
    </source>
</evidence>
<dbReference type="InterPro" id="IPR008271">
    <property type="entry name" value="Ser/Thr_kinase_AS"/>
</dbReference>
<sequence length="1016" mass="120762">MQQIHSLCPLCNQLQYCQTISTIQIENFNRSSTFLEYVLNPIISVYQLTVDDQNFMIKQKSIQNLQFHHYDHENRAFPVDFDVLYGFDFFIQGCQFVKENLLSEANEHFEIFDKINLFTLSIFKRQIPVYSKFSNTYFNDVCDGLLNILKSCYLKIETNGNPNVKQFTLKKCSQILQSLEYFQTQSQIFNENSLQLKQERKEKLHRSQVQLACLSGNLSEDALFTPTYYRFLQNQSHINQIGGILFTGLNHSAKLWEIFFAKLNGEQRLSHITSLVLFLNKQYNESYLICLLKLAKGLKRFKEYWLSLVIFSFFRRITILFQKQYNFNPYLPFVYDQMAKICLYLGQHNEAYSYYLKAYQKSMNCTDLYIESKDTTKFSYKLKYKLMILALFLQHSNAAVEIVKALQSDRIDVPYHINVFTNYVKEYLEDISIFNNTQSYRKCEQFLKHLSKVVRSNLSSIQIPEDDLKESSNLIELKDKDIPKVTLKQKIEYQFKMNSYFQILQFYLILVCHKRNDQLSSKHFFEQSEILEQILQYADCKLYSTLHNVIEQFSCPQDCYENLLMCHFYQYISMYDLSNKRLLLYEKTKRETKSKYNNQESLSFNRIIDNYRSTIQYNREETFLEFILPTSDTVEAQFQIGVRHLQDGRYREAVQYFQKVGQNPAYRDLCKSHLLKLVQQSRENLAIVNSSLSKEDIHEIVKEIDFNRLTQIQTRRNTQNLERYRQSSQSEVQKCFNYLIESKSLSQISRNGSVVNDYDCQNSTLYELKMYLNDQEITELIDIIEEDFKNIQQFDSNRFQSRYPKHESFNQANLIMFSNENEKIVMKIKEVSEIQLDKLKCKLKDILVEILAQIVVNKLNYRGFAQLITLYYQLNISQIYASNLKFYLIFPFYEPLPKMDIKQLKDLTLSIKILNHNQIFHRDLKPHNILMKDGNPVIIDFDCSYFLVPKLQKWLRGKGLTNKYYPKNDVEQDKVDIYSLGIIGKEIDNCPEEFYQGATKDYDNRYSLLKLLEILN</sequence>
<dbReference type="OrthoDB" id="4062651at2759"/>
<dbReference type="InterPro" id="IPR000719">
    <property type="entry name" value="Prot_kinase_dom"/>
</dbReference>
<dbReference type="EMBL" id="CAJJDP010000118">
    <property type="protein sequence ID" value="CAD8198992.1"/>
    <property type="molecule type" value="Genomic_DNA"/>
</dbReference>
<reference evidence="2" key="1">
    <citation type="submission" date="2021-01" db="EMBL/GenBank/DDBJ databases">
        <authorList>
            <consortium name="Genoscope - CEA"/>
            <person name="William W."/>
        </authorList>
    </citation>
    <scope>NUCLEOTIDE SEQUENCE</scope>
</reference>
<protein>
    <recommendedName>
        <fullName evidence="1">Protein kinase domain-containing protein</fullName>
    </recommendedName>
</protein>